<name>A0A1Y1YPZ3_9PLEO</name>
<feature type="transmembrane region" description="Helical" evidence="1">
    <location>
        <begin position="189"/>
        <end position="207"/>
    </location>
</feature>
<dbReference type="AlphaFoldDB" id="A0A1Y1YPZ3"/>
<organism evidence="2 3">
    <name type="scientific">Clohesyomyces aquaticus</name>
    <dbReference type="NCBI Taxonomy" id="1231657"/>
    <lineage>
        <taxon>Eukaryota</taxon>
        <taxon>Fungi</taxon>
        <taxon>Dikarya</taxon>
        <taxon>Ascomycota</taxon>
        <taxon>Pezizomycotina</taxon>
        <taxon>Dothideomycetes</taxon>
        <taxon>Pleosporomycetidae</taxon>
        <taxon>Pleosporales</taxon>
        <taxon>Lindgomycetaceae</taxon>
        <taxon>Clohesyomyces</taxon>
    </lineage>
</organism>
<evidence type="ECO:0000313" key="3">
    <source>
        <dbReference type="Proteomes" id="UP000193144"/>
    </source>
</evidence>
<evidence type="ECO:0000313" key="2">
    <source>
        <dbReference type="EMBL" id="ORY00092.1"/>
    </source>
</evidence>
<gene>
    <name evidence="2" type="ORF">BCR34DRAFT_547114</name>
</gene>
<keyword evidence="1" id="KW-0472">Membrane</keyword>
<keyword evidence="1" id="KW-1133">Transmembrane helix</keyword>
<reference evidence="2 3" key="1">
    <citation type="submission" date="2016-07" db="EMBL/GenBank/DDBJ databases">
        <title>Pervasive Adenine N6-methylation of Active Genes in Fungi.</title>
        <authorList>
            <consortium name="DOE Joint Genome Institute"/>
            <person name="Mondo S.J."/>
            <person name="Dannebaum R.O."/>
            <person name="Kuo R.C."/>
            <person name="Labutti K."/>
            <person name="Haridas S."/>
            <person name="Kuo A."/>
            <person name="Salamov A."/>
            <person name="Ahrendt S.R."/>
            <person name="Lipzen A."/>
            <person name="Sullivan W."/>
            <person name="Andreopoulos W.B."/>
            <person name="Clum A."/>
            <person name="Lindquist E."/>
            <person name="Daum C."/>
            <person name="Ramamoorthy G.K."/>
            <person name="Gryganskyi A."/>
            <person name="Culley D."/>
            <person name="Magnuson J.K."/>
            <person name="James T.Y."/>
            <person name="O'Malley M.A."/>
            <person name="Stajich J.E."/>
            <person name="Spatafora J.W."/>
            <person name="Visel A."/>
            <person name="Grigoriev I.V."/>
        </authorList>
    </citation>
    <scope>NUCLEOTIDE SEQUENCE [LARGE SCALE GENOMIC DNA]</scope>
    <source>
        <strain evidence="2 3">CBS 115471</strain>
    </source>
</reference>
<keyword evidence="1" id="KW-0812">Transmembrane</keyword>
<accession>A0A1Y1YPZ3</accession>
<comment type="caution">
    <text evidence="2">The sequence shown here is derived from an EMBL/GenBank/DDBJ whole genome shotgun (WGS) entry which is preliminary data.</text>
</comment>
<dbReference type="OrthoDB" id="3746964at2759"/>
<sequence length="226" mass="25372">MSTLLNFSLLPTFLLLLISITALVLSTHSWILLDWYIQSWVWIDFEPTGKPEQAIIEYIYIPTDVSISAGCFGIASAVVTIVGWVRLRRLDMNLEYNLTRRRFWSGAVIFTSLVTFSCSAAPLALMIVKQTDSKSGGCTQTMDRSRLPIFQCTREAAACGLLPNYPQKYKIQSSHFIPMACNEVRVAKWMQVGVIMCAMAVIGMFSAQACIRRRTRLQGGEKDAIQ</sequence>
<keyword evidence="3" id="KW-1185">Reference proteome</keyword>
<feature type="transmembrane region" description="Helical" evidence="1">
    <location>
        <begin position="107"/>
        <end position="127"/>
    </location>
</feature>
<proteinExistence type="predicted"/>
<dbReference type="Proteomes" id="UP000193144">
    <property type="component" value="Unassembled WGS sequence"/>
</dbReference>
<protein>
    <submittedName>
        <fullName evidence="2">Uncharacterized protein</fullName>
    </submittedName>
</protein>
<feature type="transmembrane region" description="Helical" evidence="1">
    <location>
        <begin position="67"/>
        <end position="87"/>
    </location>
</feature>
<evidence type="ECO:0000256" key="1">
    <source>
        <dbReference type="SAM" id="Phobius"/>
    </source>
</evidence>
<dbReference type="EMBL" id="MCFA01000188">
    <property type="protein sequence ID" value="ORY00092.1"/>
    <property type="molecule type" value="Genomic_DNA"/>
</dbReference>